<name>A0A286UM84_9AGAM</name>
<dbReference type="OrthoDB" id="10260741at2759"/>
<proteinExistence type="predicted"/>
<dbReference type="AlphaFoldDB" id="A0A286UM84"/>
<dbReference type="EMBL" id="NBII01000003">
    <property type="protein sequence ID" value="PAV20717.1"/>
    <property type="molecule type" value="Genomic_DNA"/>
</dbReference>
<reference evidence="1 2" key="1">
    <citation type="journal article" date="2017" name="Mol. Ecol.">
        <title>Comparative and population genomic landscape of Phellinus noxius: A hypervariable fungus causing root rot in trees.</title>
        <authorList>
            <person name="Chung C.L."/>
            <person name="Lee T.J."/>
            <person name="Akiba M."/>
            <person name="Lee H.H."/>
            <person name="Kuo T.H."/>
            <person name="Liu D."/>
            <person name="Ke H.M."/>
            <person name="Yokoi T."/>
            <person name="Roa M.B."/>
            <person name="Lu M.J."/>
            <person name="Chang Y.Y."/>
            <person name="Ann P.J."/>
            <person name="Tsai J.N."/>
            <person name="Chen C.Y."/>
            <person name="Tzean S.S."/>
            <person name="Ota Y."/>
            <person name="Hattori T."/>
            <person name="Sahashi N."/>
            <person name="Liou R.F."/>
            <person name="Kikuchi T."/>
            <person name="Tsai I.J."/>
        </authorList>
    </citation>
    <scope>NUCLEOTIDE SEQUENCE [LARGE SCALE GENOMIC DNA]</scope>
    <source>
        <strain evidence="1 2">FFPRI411160</strain>
    </source>
</reference>
<dbReference type="Gene3D" id="3.30.1140.40">
    <property type="entry name" value="Tctex-1"/>
    <property type="match status" value="1"/>
</dbReference>
<evidence type="ECO:0000313" key="2">
    <source>
        <dbReference type="Proteomes" id="UP000217199"/>
    </source>
</evidence>
<dbReference type="GO" id="GO:0005737">
    <property type="term" value="C:cytoplasm"/>
    <property type="evidence" value="ECO:0007669"/>
    <property type="project" value="TreeGrafter"/>
</dbReference>
<gene>
    <name evidence="1" type="ORF">PNOK_0334400</name>
</gene>
<keyword evidence="2" id="KW-1185">Reference proteome</keyword>
<dbReference type="GO" id="GO:0005868">
    <property type="term" value="C:cytoplasmic dynein complex"/>
    <property type="evidence" value="ECO:0007669"/>
    <property type="project" value="TreeGrafter"/>
</dbReference>
<dbReference type="Proteomes" id="UP000217199">
    <property type="component" value="Unassembled WGS sequence"/>
</dbReference>
<dbReference type="GO" id="GO:0007018">
    <property type="term" value="P:microtubule-based movement"/>
    <property type="evidence" value="ECO:0007669"/>
    <property type="project" value="TreeGrafter"/>
</dbReference>
<dbReference type="GO" id="GO:0045505">
    <property type="term" value="F:dynein intermediate chain binding"/>
    <property type="evidence" value="ECO:0007669"/>
    <property type="project" value="TreeGrafter"/>
</dbReference>
<dbReference type="PANTHER" id="PTHR21255:SF7">
    <property type="entry name" value="DYNEIN LIGHT CHAIN TCTEX-TYPE PROTEIN 2B"/>
    <property type="match status" value="1"/>
</dbReference>
<dbReference type="InterPro" id="IPR005334">
    <property type="entry name" value="Tctex-1-like"/>
</dbReference>
<dbReference type="InParanoid" id="A0A286UM84"/>
<dbReference type="PANTHER" id="PTHR21255">
    <property type="entry name" value="T-COMPLEX-ASSOCIATED-TESTIS-EXPRESSED 1/ DYNEIN LIGHT CHAIN"/>
    <property type="match status" value="1"/>
</dbReference>
<dbReference type="STRING" id="2282107.A0A286UM84"/>
<organism evidence="1 2">
    <name type="scientific">Pyrrhoderma noxium</name>
    <dbReference type="NCBI Taxonomy" id="2282107"/>
    <lineage>
        <taxon>Eukaryota</taxon>
        <taxon>Fungi</taxon>
        <taxon>Dikarya</taxon>
        <taxon>Basidiomycota</taxon>
        <taxon>Agaricomycotina</taxon>
        <taxon>Agaricomycetes</taxon>
        <taxon>Hymenochaetales</taxon>
        <taxon>Hymenochaetaceae</taxon>
        <taxon>Pyrrhoderma</taxon>
    </lineage>
</organism>
<dbReference type="Pfam" id="PF03645">
    <property type="entry name" value="Tctex-1"/>
    <property type="match status" value="1"/>
</dbReference>
<comment type="caution">
    <text evidence="1">The sequence shown here is derived from an EMBL/GenBank/DDBJ whole genome shotgun (WGS) entry which is preliminary data.</text>
</comment>
<dbReference type="InterPro" id="IPR038586">
    <property type="entry name" value="Tctex-1-like_sf"/>
</dbReference>
<evidence type="ECO:0000313" key="1">
    <source>
        <dbReference type="EMBL" id="PAV20717.1"/>
    </source>
</evidence>
<accession>A0A286UM84</accession>
<dbReference type="CDD" id="cd21459">
    <property type="entry name" value="DLC-like_TCTEX1D2"/>
    <property type="match status" value="1"/>
</dbReference>
<sequence length="146" mass="16449">MLVGDYDPTLSDARCFPRIVEIYHSLSPTSAASTDSRVKFDTERLKAYIKKLLASTLENEAFPQPKDRDRTKAWCKEIGERVKEQMLEIQPSGMKYVVLTRIDQNAGQGVHANIICHWEDGDTVAQESFSNETLICVCVALAIRTI</sequence>
<protein>
    <submittedName>
        <fullName evidence="1">Tctex1 domain-containing 2</fullName>
    </submittedName>
</protein>